<sequence>MLASEPATTSAPHHTNQEASIP</sequence>
<dbReference type="Proteomes" id="UP000634136">
    <property type="component" value="Unassembled WGS sequence"/>
</dbReference>
<evidence type="ECO:0000313" key="3">
    <source>
        <dbReference type="Proteomes" id="UP000634136"/>
    </source>
</evidence>
<evidence type="ECO:0000313" key="2">
    <source>
        <dbReference type="EMBL" id="KAF7809553.1"/>
    </source>
</evidence>
<keyword evidence="3" id="KW-1185">Reference proteome</keyword>
<comment type="caution">
    <text evidence="2">The sequence shown here is derived from an EMBL/GenBank/DDBJ whole genome shotgun (WGS) entry which is preliminary data.</text>
</comment>
<accession>A0A834W5U2</accession>
<organism evidence="2 3">
    <name type="scientific">Senna tora</name>
    <dbReference type="NCBI Taxonomy" id="362788"/>
    <lineage>
        <taxon>Eukaryota</taxon>
        <taxon>Viridiplantae</taxon>
        <taxon>Streptophyta</taxon>
        <taxon>Embryophyta</taxon>
        <taxon>Tracheophyta</taxon>
        <taxon>Spermatophyta</taxon>
        <taxon>Magnoliopsida</taxon>
        <taxon>eudicotyledons</taxon>
        <taxon>Gunneridae</taxon>
        <taxon>Pentapetalae</taxon>
        <taxon>rosids</taxon>
        <taxon>fabids</taxon>
        <taxon>Fabales</taxon>
        <taxon>Fabaceae</taxon>
        <taxon>Caesalpinioideae</taxon>
        <taxon>Cassia clade</taxon>
        <taxon>Senna</taxon>
    </lineage>
</organism>
<name>A0A834W5U2_9FABA</name>
<dbReference type="EMBL" id="JAAIUW010000011">
    <property type="protein sequence ID" value="KAF7809553.1"/>
    <property type="molecule type" value="Genomic_DNA"/>
</dbReference>
<proteinExistence type="predicted"/>
<reference evidence="2" key="1">
    <citation type="submission" date="2020-09" db="EMBL/GenBank/DDBJ databases">
        <title>Genome-Enabled Discovery of Anthraquinone Biosynthesis in Senna tora.</title>
        <authorList>
            <person name="Kang S.-H."/>
            <person name="Pandey R.P."/>
            <person name="Lee C.-M."/>
            <person name="Sim J.-S."/>
            <person name="Jeong J.-T."/>
            <person name="Choi B.-S."/>
            <person name="Jung M."/>
            <person name="Ginzburg D."/>
            <person name="Zhao K."/>
            <person name="Won S.Y."/>
            <person name="Oh T.-J."/>
            <person name="Yu Y."/>
            <person name="Kim N.-H."/>
            <person name="Lee O.R."/>
            <person name="Lee T.-H."/>
            <person name="Bashyal P."/>
            <person name="Kim T.-S."/>
            <person name="Lee W.-H."/>
            <person name="Kawkins C."/>
            <person name="Kim C.-K."/>
            <person name="Kim J.S."/>
            <person name="Ahn B.O."/>
            <person name="Rhee S.Y."/>
            <person name="Sohng J.K."/>
        </authorList>
    </citation>
    <scope>NUCLEOTIDE SEQUENCE</scope>
    <source>
        <tissue evidence="2">Leaf</tissue>
    </source>
</reference>
<gene>
    <name evidence="2" type="ORF">G2W53_036296</name>
</gene>
<feature type="region of interest" description="Disordered" evidence="1">
    <location>
        <begin position="1"/>
        <end position="22"/>
    </location>
</feature>
<dbReference type="AlphaFoldDB" id="A0A834W5U2"/>
<evidence type="ECO:0000256" key="1">
    <source>
        <dbReference type="SAM" id="MobiDB-lite"/>
    </source>
</evidence>
<protein>
    <submittedName>
        <fullName evidence="2">Uncharacterized protein</fullName>
    </submittedName>
</protein>